<dbReference type="InterPro" id="IPR001079">
    <property type="entry name" value="Galectin_CRD"/>
</dbReference>
<protein>
    <recommendedName>
        <fullName evidence="2">Galectin</fullName>
    </recommendedName>
</protein>
<dbReference type="SUPFAM" id="SSF49899">
    <property type="entry name" value="Concanavalin A-like lectins/glucanases"/>
    <property type="match status" value="2"/>
</dbReference>
<evidence type="ECO:0000259" key="3">
    <source>
        <dbReference type="PROSITE" id="PS51304"/>
    </source>
</evidence>
<reference evidence="4" key="1">
    <citation type="submission" date="2020-09" db="EMBL/GenBank/DDBJ databases">
        <authorList>
            <person name="Kikuchi T."/>
        </authorList>
    </citation>
    <scope>NUCLEOTIDE SEQUENCE</scope>
    <source>
        <strain evidence="4">SH1</strain>
    </source>
</reference>
<feature type="domain" description="Galectin" evidence="3">
    <location>
        <begin position="16"/>
        <end position="159"/>
    </location>
</feature>
<dbReference type="OrthoDB" id="6251307at2759"/>
<comment type="caution">
    <text evidence="4">The sequence shown here is derived from an EMBL/GenBank/DDBJ whole genome shotgun (WGS) entry which is preliminary data.</text>
</comment>
<dbReference type="EMBL" id="CAJFDH010000005">
    <property type="protein sequence ID" value="CAD5224913.1"/>
    <property type="molecule type" value="Genomic_DNA"/>
</dbReference>
<dbReference type="Proteomes" id="UP000614601">
    <property type="component" value="Unassembled WGS sequence"/>
</dbReference>
<name>A0A811L9A2_9BILA</name>
<evidence type="ECO:0000256" key="2">
    <source>
        <dbReference type="RuleBase" id="RU102079"/>
    </source>
</evidence>
<sequence length="320" mass="36620">MTEETNQSVVRPEVPFAALIPGGVFPGRAIVVRGHVNEKSSRFTIDLCCGHVVSGDHRDDKALHFNARFDHKGPWPFGKADRDIVMNSLVNNVWGLEHRVQNHMEVNQPFTLRILVLRDYYKLTLNGKFLCDFVHRLSIDRIACIYIDGCIQVDEIQYQGTPQVNQSGDNTPTNELISINKPAIPFVHQMDGFVPPRRLKVTGTPKMSATRFEFDFQNKKEEYVCHFRVDLPFKDVPKGAVVRNSTKADVWQEEERDIPTFPFKFGHTFDMIFIARVDSIEVVVDGLPYCIFHYRFPQTAAGISSFKIYGDIVVQNFELL</sequence>
<dbReference type="SMART" id="SM00276">
    <property type="entry name" value="GLECT"/>
    <property type="match status" value="2"/>
</dbReference>
<feature type="domain" description="Galectin" evidence="3">
    <location>
        <begin position="185"/>
        <end position="320"/>
    </location>
</feature>
<dbReference type="SMART" id="SM00908">
    <property type="entry name" value="Gal-bind_lectin"/>
    <property type="match status" value="2"/>
</dbReference>
<organism evidence="4 5">
    <name type="scientific">Bursaphelenchus okinawaensis</name>
    <dbReference type="NCBI Taxonomy" id="465554"/>
    <lineage>
        <taxon>Eukaryota</taxon>
        <taxon>Metazoa</taxon>
        <taxon>Ecdysozoa</taxon>
        <taxon>Nematoda</taxon>
        <taxon>Chromadorea</taxon>
        <taxon>Rhabditida</taxon>
        <taxon>Tylenchina</taxon>
        <taxon>Tylenchomorpha</taxon>
        <taxon>Aphelenchoidea</taxon>
        <taxon>Aphelenchoididae</taxon>
        <taxon>Bursaphelenchus</taxon>
    </lineage>
</organism>
<dbReference type="InterPro" id="IPR044156">
    <property type="entry name" value="Galectin-like"/>
</dbReference>
<dbReference type="PANTHER" id="PTHR11346:SF171">
    <property type="entry name" value="GALECTIN"/>
    <property type="match status" value="1"/>
</dbReference>
<dbReference type="AlphaFoldDB" id="A0A811L9A2"/>
<dbReference type="InterPro" id="IPR013320">
    <property type="entry name" value="ConA-like_dom_sf"/>
</dbReference>
<dbReference type="CDD" id="cd00070">
    <property type="entry name" value="GLECT"/>
    <property type="match status" value="2"/>
</dbReference>
<evidence type="ECO:0000256" key="1">
    <source>
        <dbReference type="ARBA" id="ARBA00022734"/>
    </source>
</evidence>
<dbReference type="Gene3D" id="2.60.120.200">
    <property type="match status" value="2"/>
</dbReference>
<dbReference type="Proteomes" id="UP000783686">
    <property type="component" value="Unassembled WGS sequence"/>
</dbReference>
<evidence type="ECO:0000313" key="4">
    <source>
        <dbReference type="EMBL" id="CAD5224913.1"/>
    </source>
</evidence>
<dbReference type="PANTHER" id="PTHR11346">
    <property type="entry name" value="GALECTIN"/>
    <property type="match status" value="1"/>
</dbReference>
<dbReference type="PROSITE" id="PS51304">
    <property type="entry name" value="GALECTIN"/>
    <property type="match status" value="2"/>
</dbReference>
<dbReference type="GO" id="GO:0030246">
    <property type="term" value="F:carbohydrate binding"/>
    <property type="evidence" value="ECO:0007669"/>
    <property type="project" value="UniProtKB-UniRule"/>
</dbReference>
<dbReference type="Pfam" id="PF00337">
    <property type="entry name" value="Gal-bind_lectin"/>
    <property type="match status" value="2"/>
</dbReference>
<gene>
    <name evidence="4" type="ORF">BOKJ2_LOCUS11316</name>
</gene>
<keyword evidence="1 2" id="KW-0430">Lectin</keyword>
<accession>A0A811L9A2</accession>
<dbReference type="EMBL" id="CAJFCW020000005">
    <property type="protein sequence ID" value="CAG9120323.1"/>
    <property type="molecule type" value="Genomic_DNA"/>
</dbReference>
<evidence type="ECO:0000313" key="5">
    <source>
        <dbReference type="Proteomes" id="UP000614601"/>
    </source>
</evidence>
<proteinExistence type="predicted"/>
<keyword evidence="5" id="KW-1185">Reference proteome</keyword>